<dbReference type="EnsemblMetazoa" id="GPAI006775-RA">
    <property type="protein sequence ID" value="GPAI006775-PA"/>
    <property type="gene ID" value="GPAI006775"/>
</dbReference>
<proteinExistence type="predicted"/>
<evidence type="ECO:0000256" key="1">
    <source>
        <dbReference type="SAM" id="MobiDB-lite"/>
    </source>
</evidence>
<reference evidence="3" key="1">
    <citation type="submission" date="2014-03" db="EMBL/GenBank/DDBJ databases">
        <authorList>
            <person name="Aksoy S."/>
            <person name="Warren W."/>
            <person name="Wilson R.K."/>
        </authorList>
    </citation>
    <scope>NUCLEOTIDE SEQUENCE [LARGE SCALE GENOMIC DNA]</scope>
    <source>
        <strain evidence="3">IAEA</strain>
    </source>
</reference>
<evidence type="ECO:0000313" key="2">
    <source>
        <dbReference type="EnsemblMetazoa" id="GPAI006775-PA"/>
    </source>
</evidence>
<organism evidence="2 3">
    <name type="scientific">Glossina pallidipes</name>
    <name type="common">Tsetse fly</name>
    <dbReference type="NCBI Taxonomy" id="7398"/>
    <lineage>
        <taxon>Eukaryota</taxon>
        <taxon>Metazoa</taxon>
        <taxon>Ecdysozoa</taxon>
        <taxon>Arthropoda</taxon>
        <taxon>Hexapoda</taxon>
        <taxon>Insecta</taxon>
        <taxon>Pterygota</taxon>
        <taxon>Neoptera</taxon>
        <taxon>Endopterygota</taxon>
        <taxon>Diptera</taxon>
        <taxon>Brachycera</taxon>
        <taxon>Muscomorpha</taxon>
        <taxon>Hippoboscoidea</taxon>
        <taxon>Glossinidae</taxon>
        <taxon>Glossina</taxon>
    </lineage>
</organism>
<keyword evidence="3" id="KW-1185">Reference proteome</keyword>
<accession>A0A1A9Z8A2</accession>
<sequence>MKELQLNTLHNEKSFVKHMRAPQPQFSFRSHQRPMKKLTTINDLEPGERALDEDNNDDGNDDNYLDCIFETQLFRIIFSTLKYYKAWHTRFQNLFVEEILKTFALLTNVQQQRDTALKRMADK</sequence>
<dbReference type="AlphaFoldDB" id="A0A1A9Z8A2"/>
<evidence type="ECO:0000313" key="3">
    <source>
        <dbReference type="Proteomes" id="UP000092445"/>
    </source>
</evidence>
<protein>
    <submittedName>
        <fullName evidence="2">Uncharacterized protein</fullName>
    </submittedName>
</protein>
<feature type="region of interest" description="Disordered" evidence="1">
    <location>
        <begin position="37"/>
        <end position="60"/>
    </location>
</feature>
<dbReference type="VEuPathDB" id="VectorBase:GPAI006775"/>
<reference evidence="2" key="2">
    <citation type="submission" date="2020-05" db="UniProtKB">
        <authorList>
            <consortium name="EnsemblMetazoa"/>
        </authorList>
    </citation>
    <scope>IDENTIFICATION</scope>
    <source>
        <strain evidence="2">IAEA</strain>
    </source>
</reference>
<dbReference type="Proteomes" id="UP000092445">
    <property type="component" value="Unassembled WGS sequence"/>
</dbReference>
<name>A0A1A9Z8A2_GLOPL</name>